<sequence length="103" mass="11035">QPDSTNSSATAVAAPIPATGSTPLHRAHRRHSSTASPPEPPPMLLRRRPQLLHQSPTTQASVLPLSSHQPSAARPSIQGRSLPFSFISSSYKCIFTTLGAMWN</sequence>
<reference evidence="2" key="1">
    <citation type="submission" date="2020-06" db="EMBL/GenBank/DDBJ databases">
        <authorList>
            <person name="Li T."/>
            <person name="Hu X."/>
            <person name="Zhang T."/>
            <person name="Song X."/>
            <person name="Zhang H."/>
            <person name="Dai N."/>
            <person name="Sheng W."/>
            <person name="Hou X."/>
            <person name="Wei L."/>
        </authorList>
    </citation>
    <scope>NUCLEOTIDE SEQUENCE</scope>
    <source>
        <strain evidence="2">G02</strain>
        <tissue evidence="2">Leaf</tissue>
    </source>
</reference>
<feature type="compositionally biased region" description="Polar residues" evidence="1">
    <location>
        <begin position="1"/>
        <end position="10"/>
    </location>
</feature>
<reference evidence="2" key="2">
    <citation type="journal article" date="2024" name="Plant">
        <title>Genomic evolution and insights into agronomic trait innovations of Sesamum species.</title>
        <authorList>
            <person name="Miao H."/>
            <person name="Wang L."/>
            <person name="Qu L."/>
            <person name="Liu H."/>
            <person name="Sun Y."/>
            <person name="Le M."/>
            <person name="Wang Q."/>
            <person name="Wei S."/>
            <person name="Zheng Y."/>
            <person name="Lin W."/>
            <person name="Duan Y."/>
            <person name="Cao H."/>
            <person name="Xiong S."/>
            <person name="Wang X."/>
            <person name="Wei L."/>
            <person name="Li C."/>
            <person name="Ma Q."/>
            <person name="Ju M."/>
            <person name="Zhao R."/>
            <person name="Li G."/>
            <person name="Mu C."/>
            <person name="Tian Q."/>
            <person name="Mei H."/>
            <person name="Zhang T."/>
            <person name="Gao T."/>
            <person name="Zhang H."/>
        </authorList>
    </citation>
    <scope>NUCLEOTIDE SEQUENCE</scope>
    <source>
        <strain evidence="2">G02</strain>
    </source>
</reference>
<accession>A0AAW2QGD6</accession>
<gene>
    <name evidence="2" type="ORF">Sradi_3576000</name>
</gene>
<dbReference type="EMBL" id="JACGWJ010000015">
    <property type="protein sequence ID" value="KAL0366859.1"/>
    <property type="molecule type" value="Genomic_DNA"/>
</dbReference>
<dbReference type="AlphaFoldDB" id="A0AAW2QGD6"/>
<protein>
    <submittedName>
        <fullName evidence="2">Uncharacterized protein</fullName>
    </submittedName>
</protein>
<evidence type="ECO:0000256" key="1">
    <source>
        <dbReference type="SAM" id="MobiDB-lite"/>
    </source>
</evidence>
<comment type="caution">
    <text evidence="2">The sequence shown here is derived from an EMBL/GenBank/DDBJ whole genome shotgun (WGS) entry which is preliminary data.</text>
</comment>
<proteinExistence type="predicted"/>
<name>A0AAW2QGD6_SESRA</name>
<feature type="non-terminal residue" evidence="2">
    <location>
        <position position="1"/>
    </location>
</feature>
<feature type="compositionally biased region" description="Polar residues" evidence="1">
    <location>
        <begin position="53"/>
        <end position="70"/>
    </location>
</feature>
<organism evidence="2">
    <name type="scientific">Sesamum radiatum</name>
    <name type="common">Black benniseed</name>
    <dbReference type="NCBI Taxonomy" id="300843"/>
    <lineage>
        <taxon>Eukaryota</taxon>
        <taxon>Viridiplantae</taxon>
        <taxon>Streptophyta</taxon>
        <taxon>Embryophyta</taxon>
        <taxon>Tracheophyta</taxon>
        <taxon>Spermatophyta</taxon>
        <taxon>Magnoliopsida</taxon>
        <taxon>eudicotyledons</taxon>
        <taxon>Gunneridae</taxon>
        <taxon>Pentapetalae</taxon>
        <taxon>asterids</taxon>
        <taxon>lamiids</taxon>
        <taxon>Lamiales</taxon>
        <taxon>Pedaliaceae</taxon>
        <taxon>Sesamum</taxon>
    </lineage>
</organism>
<feature type="region of interest" description="Disordered" evidence="1">
    <location>
        <begin position="1"/>
        <end position="79"/>
    </location>
</feature>
<evidence type="ECO:0000313" key="2">
    <source>
        <dbReference type="EMBL" id="KAL0366859.1"/>
    </source>
</evidence>